<feature type="binding site" evidence="6">
    <location>
        <position position="254"/>
    </location>
    <ligand>
        <name>FAD</name>
        <dbReference type="ChEBI" id="CHEBI:57692"/>
    </ligand>
</feature>
<dbReference type="AlphaFoldDB" id="Q7V9S2"/>
<dbReference type="EC" id="1.1.5.12" evidence="5"/>
<reference evidence="8 9" key="1">
    <citation type="journal article" date="2003" name="Proc. Natl. Acad. Sci. U.S.A.">
        <title>Genome sequence of the cyanobacterium Prochlorococcus marinus SS120, a nearly minimal oxyphototrophic genome.</title>
        <authorList>
            <person name="Dufresne A."/>
            <person name="Salanoubat M."/>
            <person name="Partensky F."/>
            <person name="Artiguenave F."/>
            <person name="Axmann I.M."/>
            <person name="Barbe V."/>
            <person name="Duprat S."/>
            <person name="Galperin M.Y."/>
            <person name="Koonin E.V."/>
            <person name="Le Gall F."/>
            <person name="Makarova K.S."/>
            <person name="Ostrowski M."/>
            <person name="Oztas S."/>
            <person name="Robert C."/>
            <person name="Rogozin I.B."/>
            <person name="Scanlan D.J."/>
            <person name="Tandeau de Marsac N."/>
            <person name="Weissenbach J."/>
            <person name="Wincker P."/>
            <person name="Wolf Y.I."/>
            <person name="Hess W.R."/>
        </authorList>
    </citation>
    <scope>NUCLEOTIDE SEQUENCE [LARGE SCALE GENOMIC DNA]</scope>
    <source>
        <strain evidence="9">SARG / CCMP1375 / SS120</strain>
    </source>
</reference>
<dbReference type="Gene3D" id="3.30.43.10">
    <property type="entry name" value="Uridine Diphospho-n-acetylenolpyruvylglucosamine Reductase, domain 2"/>
    <property type="match status" value="1"/>
</dbReference>
<dbReference type="Pfam" id="PF09330">
    <property type="entry name" value="Lact-deh-memb"/>
    <property type="match status" value="1"/>
</dbReference>
<dbReference type="InterPro" id="IPR051264">
    <property type="entry name" value="FAD-oxidored/transferase_4"/>
</dbReference>
<dbReference type="Proteomes" id="UP000001420">
    <property type="component" value="Chromosome"/>
</dbReference>
<name>Q7V9S2_PROMA</name>
<dbReference type="RefSeq" id="WP_011125904.1">
    <property type="nucleotide sequence ID" value="NC_005042.1"/>
</dbReference>
<dbReference type="EnsemblBacteria" id="AAQ00799">
    <property type="protein sequence ID" value="AAQ00799"/>
    <property type="gene ID" value="Pro_1755"/>
</dbReference>
<accession>Q7V9S2</accession>
<dbReference type="InterPro" id="IPR036318">
    <property type="entry name" value="FAD-bd_PCMH-like_sf"/>
</dbReference>
<dbReference type="PIRSF" id="PIRSF000101">
    <property type="entry name" value="D-lactate_dh"/>
    <property type="match status" value="1"/>
</dbReference>
<dbReference type="PATRIC" id="fig|167539.5.peg.1853"/>
<protein>
    <recommendedName>
        <fullName evidence="5">Quinone-dependent D-lactate dehydrogenase</fullName>
        <ecNumber evidence="5">1.1.5.12</ecNumber>
    </recommendedName>
    <alternativeName>
        <fullName evidence="5">D-lactate dehydrogenase</fullName>
        <shortName evidence="5">D-LDH</shortName>
    </alternativeName>
</protein>
<dbReference type="OrthoDB" id="9772552at2"/>
<dbReference type="STRING" id="167539.Pro_1755"/>
<dbReference type="eggNOG" id="COG0277">
    <property type="taxonomic scope" value="Bacteria"/>
</dbReference>
<dbReference type="KEGG" id="pma:Pro_1755"/>
<comment type="similarity">
    <text evidence="5">Belongs to the quinone-dependent D-lactate dehydrogenase family.</text>
</comment>
<dbReference type="GO" id="GO:0031234">
    <property type="term" value="C:extrinsic component of cytoplasmic side of plasma membrane"/>
    <property type="evidence" value="ECO:0007669"/>
    <property type="project" value="UniProtKB-UniRule"/>
</dbReference>
<feature type="binding site" evidence="5 6">
    <location>
        <begin position="73"/>
        <end position="77"/>
    </location>
    <ligand>
        <name>FAD</name>
        <dbReference type="ChEBI" id="CHEBI:57692"/>
    </ligand>
</feature>
<dbReference type="InterPro" id="IPR015409">
    <property type="entry name" value="Lactate_DH_C"/>
</dbReference>
<dbReference type="PANTHER" id="PTHR43716">
    <property type="entry name" value="D-2-HYDROXYGLUTARATE DEHYDROGENASE, MITOCHONDRIAL"/>
    <property type="match status" value="1"/>
</dbReference>
<keyword evidence="4 5" id="KW-0560">Oxidoreductase</keyword>
<dbReference type="HAMAP" id="MF_02092">
    <property type="entry name" value="DLDH_Dld"/>
    <property type="match status" value="1"/>
</dbReference>
<dbReference type="GO" id="GO:0006089">
    <property type="term" value="P:lactate metabolic process"/>
    <property type="evidence" value="ECO:0007669"/>
    <property type="project" value="UniProtKB-UniRule"/>
</dbReference>
<keyword evidence="5" id="KW-0997">Cell inner membrane</keyword>
<dbReference type="InterPro" id="IPR016173">
    <property type="entry name" value="D-lactate_DH_C-sub2"/>
</dbReference>
<dbReference type="SUPFAM" id="SSF55103">
    <property type="entry name" value="FAD-linked oxidases, C-terminal domain"/>
    <property type="match status" value="1"/>
</dbReference>
<dbReference type="Gene3D" id="3.30.465.10">
    <property type="match status" value="1"/>
</dbReference>
<feature type="binding site" evidence="5 6">
    <location>
        <position position="157"/>
    </location>
    <ligand>
        <name>FAD</name>
        <dbReference type="ChEBI" id="CHEBI:57692"/>
    </ligand>
</feature>
<sequence>MNNTSQSDFNSKIISIAGRKNILLDKNKTLFYSTGIRVGGGVVAMVVFPNDLFQLWQVLEECIRHEKIIIMQAANTGLTGGSTPDGNNYDREIVIINCLHIKQLILINSASQVIALPGTTLYDLEEKLLPFRRGPHSVIGSSCIGASVIGGVCNNSGGNLVNRGPAYTELSLYARLNELGKLELVNHLGINLGKSPRSIFTNLQAINFNIQNVPDTESLASDKEYQFRVRDINASSPARFNSDSRRLFESSGCAGKIAVFAVRLDTFPLPEREKVFFVGTNNAEHLTHLREKILTNMNSLPDMGEYMHFSYFDGSAKYCKDTFLFLKYFGTKYLPKLLEAKRYIDQLTGQVTFLPENISDRLMQFIADILPNHLPIRLLSFRKKFNYYMLLLASNNSIEEMKLLLDIETEKSEDFEYIECTESEGKDALLHRYVAGAAPARYKILNPDLAGDLLPLDIAFPRNFKDWDQLLPQDILNEMSDSFEMAHFLCMVFHLDFVVKKGVDSKLLKEKILKFLDSINAKYPAEHNVGHLYKAEKSLEVFYRELDPTNTFNSGIGKMSKRKNYQ</sequence>
<dbReference type="GO" id="GO:0071949">
    <property type="term" value="F:FAD binding"/>
    <property type="evidence" value="ECO:0007669"/>
    <property type="project" value="InterPro"/>
</dbReference>
<evidence type="ECO:0000256" key="4">
    <source>
        <dbReference type="ARBA" id="ARBA00023002"/>
    </source>
</evidence>
<evidence type="ECO:0000259" key="7">
    <source>
        <dbReference type="PROSITE" id="PS51387"/>
    </source>
</evidence>
<evidence type="ECO:0000256" key="2">
    <source>
        <dbReference type="ARBA" id="ARBA00022630"/>
    </source>
</evidence>
<dbReference type="InterPro" id="IPR016164">
    <property type="entry name" value="FAD-linked_Oxase-like_C"/>
</dbReference>
<evidence type="ECO:0000313" key="8">
    <source>
        <dbReference type="EMBL" id="AAQ00799.1"/>
    </source>
</evidence>
<dbReference type="NCBIfam" id="NF008387">
    <property type="entry name" value="PRK11183.1"/>
    <property type="match status" value="1"/>
</dbReference>
<dbReference type="GO" id="GO:0048038">
    <property type="term" value="F:quinone binding"/>
    <property type="evidence" value="ECO:0007669"/>
    <property type="project" value="UniProtKB-KW"/>
</dbReference>
<feature type="binding site" evidence="5 6">
    <location>
        <position position="259"/>
    </location>
    <ligand>
        <name>FAD</name>
        <dbReference type="ChEBI" id="CHEBI:57692"/>
    </ligand>
</feature>
<comment type="cofactor">
    <cofactor evidence="1 5 6">
        <name>FAD</name>
        <dbReference type="ChEBI" id="CHEBI:57692"/>
    </cofactor>
</comment>
<dbReference type="HOGENOM" id="CLU_034094_0_0_3"/>
<feature type="domain" description="FAD-binding PCMH-type" evidence="7">
    <location>
        <begin position="39"/>
        <end position="269"/>
    </location>
</feature>
<dbReference type="InterPro" id="IPR016166">
    <property type="entry name" value="FAD-bd_PCMH"/>
</dbReference>
<dbReference type="InterPro" id="IPR016169">
    <property type="entry name" value="FAD-bd_PCMH_sub2"/>
</dbReference>
<dbReference type="GO" id="GO:0004458">
    <property type="term" value="F:D-lactate dehydrogenase (cytochrome) activity"/>
    <property type="evidence" value="ECO:0007669"/>
    <property type="project" value="UniProtKB-UniRule"/>
</dbReference>
<dbReference type="InterPro" id="IPR012256">
    <property type="entry name" value="D_lactate_DH"/>
</dbReference>
<keyword evidence="2 5" id="KW-0285">Flavoprotein</keyword>
<organism evidence="8 9">
    <name type="scientific">Prochlorococcus marinus (strain SARG / CCMP1375 / SS120)</name>
    <dbReference type="NCBI Taxonomy" id="167539"/>
    <lineage>
        <taxon>Bacteria</taxon>
        <taxon>Bacillati</taxon>
        <taxon>Cyanobacteriota</taxon>
        <taxon>Cyanophyceae</taxon>
        <taxon>Synechococcales</taxon>
        <taxon>Prochlorococcaceae</taxon>
        <taxon>Prochlorococcus</taxon>
    </lineage>
</organism>
<dbReference type="Gene3D" id="3.30.1370.20">
    <property type="entry name" value="D-lactate dehydrogenase, cap domain, subdomain 2"/>
    <property type="match status" value="1"/>
</dbReference>
<dbReference type="Gene3D" id="3.30.70.610">
    <property type="entry name" value="D-lactate dehydrogenase, cap domain, subdomain 1"/>
    <property type="match status" value="2"/>
</dbReference>
<dbReference type="GO" id="GO:0055085">
    <property type="term" value="P:transmembrane transport"/>
    <property type="evidence" value="ECO:0007669"/>
    <property type="project" value="InterPro"/>
</dbReference>
<evidence type="ECO:0000256" key="1">
    <source>
        <dbReference type="ARBA" id="ARBA00001974"/>
    </source>
</evidence>
<gene>
    <name evidence="5 8" type="primary">dld</name>
    <name evidence="8" type="ordered locus">Pro_1755</name>
</gene>
<dbReference type="GO" id="GO:0102029">
    <property type="term" value="F:D-lactate dehydrogenase (quinone) activity"/>
    <property type="evidence" value="ECO:0007669"/>
    <property type="project" value="UniProtKB-EC"/>
</dbReference>
<keyword evidence="3 5" id="KW-0274">FAD</keyword>
<feature type="binding site" evidence="5 6">
    <location>
        <position position="140"/>
    </location>
    <ligand>
        <name>FAD</name>
        <dbReference type="ChEBI" id="CHEBI:57692"/>
    </ligand>
</feature>
<dbReference type="InterPro" id="IPR016167">
    <property type="entry name" value="FAD-bd_PCMH_sub1"/>
</dbReference>
<dbReference type="InterPro" id="IPR016172">
    <property type="entry name" value="D-lactate_DH_C-sub1"/>
</dbReference>
<dbReference type="EMBL" id="AE017126">
    <property type="protein sequence ID" value="AAQ00799.1"/>
    <property type="molecule type" value="Genomic_DNA"/>
</dbReference>
<comment type="subcellular location">
    <subcellularLocation>
        <location evidence="5">Cell inner membrane</location>
        <topology evidence="5">Peripheral membrane protein</topology>
        <orientation evidence="5">Cytoplasmic side</orientation>
    </subcellularLocation>
</comment>
<evidence type="ECO:0000256" key="6">
    <source>
        <dbReference type="PIRSR" id="PIRSR000101-1"/>
    </source>
</evidence>
<keyword evidence="9" id="KW-1185">Reference proteome</keyword>
<dbReference type="PROSITE" id="PS51387">
    <property type="entry name" value="FAD_PCMH"/>
    <property type="match status" value="1"/>
</dbReference>
<evidence type="ECO:0000313" key="9">
    <source>
        <dbReference type="Proteomes" id="UP000001420"/>
    </source>
</evidence>
<keyword evidence="5" id="KW-0874">Quinone</keyword>
<keyword evidence="5" id="KW-1003">Cell membrane</keyword>
<dbReference type="SUPFAM" id="SSF56176">
    <property type="entry name" value="FAD-binding/transporter-associated domain-like"/>
    <property type="match status" value="1"/>
</dbReference>
<comment type="function">
    <text evidence="5">Catalyzes the oxidation of D-lactate to pyruvate.</text>
</comment>
<evidence type="ECO:0000256" key="5">
    <source>
        <dbReference type="HAMAP-Rule" id="MF_02092"/>
    </source>
</evidence>
<dbReference type="PANTHER" id="PTHR43716:SF1">
    <property type="entry name" value="D-2-HYDROXYGLUTARATE DEHYDROGENASE, MITOCHONDRIAL"/>
    <property type="match status" value="1"/>
</dbReference>
<proteinExistence type="inferred from homology"/>
<dbReference type="GO" id="GO:0022904">
    <property type="term" value="P:respiratory electron transport chain"/>
    <property type="evidence" value="ECO:0007669"/>
    <property type="project" value="InterPro"/>
</dbReference>
<keyword evidence="5" id="KW-0472">Membrane</keyword>
<evidence type="ECO:0000256" key="3">
    <source>
        <dbReference type="ARBA" id="ARBA00022827"/>
    </source>
</evidence>
<feature type="binding site" evidence="5 6">
    <location>
        <begin position="81"/>
        <end position="82"/>
    </location>
    <ligand>
        <name>FAD</name>
        <dbReference type="ChEBI" id="CHEBI:57692"/>
    </ligand>
</feature>
<feature type="binding site" evidence="5 6">
    <location>
        <position position="147"/>
    </location>
    <ligand>
        <name>FAD</name>
        <dbReference type="ChEBI" id="CHEBI:57692"/>
    </ligand>
</feature>
<comment type="catalytic activity">
    <reaction evidence="5">
        <text>(R)-lactate + a quinone = a quinol + pyruvate</text>
        <dbReference type="Rhea" id="RHEA:51468"/>
        <dbReference type="ChEBI" id="CHEBI:15361"/>
        <dbReference type="ChEBI" id="CHEBI:16004"/>
        <dbReference type="ChEBI" id="CHEBI:24646"/>
        <dbReference type="ChEBI" id="CHEBI:132124"/>
        <dbReference type="EC" id="1.1.5.12"/>
    </reaction>
</comment>